<feature type="region of interest" description="Disordered" evidence="2">
    <location>
        <begin position="717"/>
        <end position="759"/>
    </location>
</feature>
<keyword evidence="1" id="KW-0862">Zinc</keyword>
<evidence type="ECO:0000259" key="3">
    <source>
        <dbReference type="PROSITE" id="PS50089"/>
    </source>
</evidence>
<keyword evidence="1" id="KW-0863">Zinc-finger</keyword>
<reference evidence="4 5" key="1">
    <citation type="submission" date="2014-02" db="EMBL/GenBank/DDBJ databases">
        <authorList>
            <person name="Sibley D."/>
            <person name="Venepally P."/>
            <person name="Karamycheva S."/>
            <person name="Hadjithomas M."/>
            <person name="Khan A."/>
            <person name="Brunk B."/>
            <person name="Roos D."/>
            <person name="Caler E."/>
            <person name="Lorenzi H."/>
        </authorList>
    </citation>
    <scope>NUCLEOTIDE SEQUENCE [LARGE SCALE GENOMIC DNA]</scope>
    <source>
        <strain evidence="4 5">GAB2-2007-GAL-DOM2</strain>
    </source>
</reference>
<sequence>MMLLYYRLSSEHAGSYRQCPLSCSALSLAEVKQLLAARCGLANEYGRKIDFRIFLAGSQVPGGAAEAEELTEIVDENQMIHAYSKVVLQRVAITYGGSGQSVLHKARSELSQEEWKTAEERKLSSRLKRLPPEWLCGLCHRVMTNPVLVRCATNCAQSACHACLEAHLGPNRICPFCNSPFRQAIRNKRLQEIIALANLSEFESAPGAACAVPQLQVQAYQAGDPASSAVAPGEGSRSTDLIRSACREGPSDASRLGSGESHSATGAGVADRVSGGNVCEDRETDDDVGAGGSRGDSAGASDSFGSEADWVQFVYLVPQENLKLMRQYDMMVVESSSNLAVALVRKATQRGGSGNPDAAAELGEPAEGALRDGTGNSGPTTATGETEQQEQVRTTGSKNTDHEVFVVPLCSAGGGTSFSIAGFARINSARQVDPEADSVAATVVQQWQSSSGRASNLPGHGAGLAFGVYRISWDNKFNPMPMLPSRKQPLCSLLGAHRRQFHSNASGVPAVPGLLKREVFGGAGAGMIEAAVEAAKYEEVLACIKDYAQFGSRPAEPWQHPASQTSSAAAATPGLPKKGVPVGGIGQEGSRVPPPPPPPPGSVGESGFSLSSGSGVSVVEKRDVSSEGRGPSDGVSISFNARGASLPGSLGDERKALETGVFGIPVSLGPPSLGLRGDPGEPSNPYLGYCALLPLLTEEQFRHIRRLQKRAMVLCGYTQSPPESRKKRRRSGKKKRGKHSVSSHSTGSGTLPSDEPVDGCDRVREEAEKEGTGCMSADAPAVDTNTEALSIQNAATSVTRQPLSDPDSANATGSRVRAGRRALPRVPPVLKISRIGDKNDTDTTQNKDTGSMQSQRANSVIETCSVVEENTMAKIPGAEAKPEGVPDNGPCELP</sequence>
<dbReference type="GO" id="GO:0008270">
    <property type="term" value="F:zinc ion binding"/>
    <property type="evidence" value="ECO:0007669"/>
    <property type="project" value="UniProtKB-KW"/>
</dbReference>
<dbReference type="SUPFAM" id="SSF57850">
    <property type="entry name" value="RING/U-box"/>
    <property type="match status" value="1"/>
</dbReference>
<dbReference type="EMBL" id="AHZU02000870">
    <property type="protein sequence ID" value="KFG39195.1"/>
    <property type="molecule type" value="Genomic_DNA"/>
</dbReference>
<feature type="region of interest" description="Disordered" evidence="2">
    <location>
        <begin position="874"/>
        <end position="894"/>
    </location>
</feature>
<dbReference type="Proteomes" id="UP000028837">
    <property type="component" value="Unassembled WGS sequence"/>
</dbReference>
<feature type="compositionally biased region" description="Basic residues" evidence="2">
    <location>
        <begin position="725"/>
        <end position="741"/>
    </location>
</feature>
<comment type="caution">
    <text evidence="4">The sequence shown here is derived from an EMBL/GenBank/DDBJ whole genome shotgun (WGS) entry which is preliminary data.</text>
</comment>
<dbReference type="InterPro" id="IPR014891">
    <property type="entry name" value="DWNN_domain"/>
</dbReference>
<dbReference type="InterPro" id="IPR001841">
    <property type="entry name" value="Znf_RING"/>
</dbReference>
<dbReference type="InterPro" id="IPR013083">
    <property type="entry name" value="Znf_RING/FYVE/PHD"/>
</dbReference>
<feature type="compositionally biased region" description="Low complexity" evidence="2">
    <location>
        <begin position="562"/>
        <end position="580"/>
    </location>
</feature>
<feature type="region of interest" description="Disordered" evidence="2">
    <location>
        <begin position="349"/>
        <end position="398"/>
    </location>
</feature>
<name>A0A086K477_TOXGO</name>
<dbReference type="VEuPathDB" id="ToxoDB:TGDOM2_268900"/>
<feature type="region of interest" description="Disordered" evidence="2">
    <location>
        <begin position="248"/>
        <end position="302"/>
    </location>
</feature>
<keyword evidence="1" id="KW-0479">Metal-binding</keyword>
<feature type="domain" description="RING-type" evidence="3">
    <location>
        <begin position="136"/>
        <end position="178"/>
    </location>
</feature>
<organism evidence="4 5">
    <name type="scientific">Toxoplasma gondii GAB2-2007-GAL-DOM2</name>
    <dbReference type="NCBI Taxonomy" id="1130820"/>
    <lineage>
        <taxon>Eukaryota</taxon>
        <taxon>Sar</taxon>
        <taxon>Alveolata</taxon>
        <taxon>Apicomplexa</taxon>
        <taxon>Conoidasida</taxon>
        <taxon>Coccidia</taxon>
        <taxon>Eucoccidiorida</taxon>
        <taxon>Eimeriorina</taxon>
        <taxon>Sarcocystidae</taxon>
        <taxon>Toxoplasma</taxon>
    </lineage>
</organism>
<protein>
    <submittedName>
        <fullName evidence="4">Dense granular protein GRA10</fullName>
    </submittedName>
</protein>
<evidence type="ECO:0000313" key="5">
    <source>
        <dbReference type="Proteomes" id="UP000028837"/>
    </source>
</evidence>
<proteinExistence type="predicted"/>
<gene>
    <name evidence="4" type="ORF">TGDOM2_268900</name>
</gene>
<feature type="compositionally biased region" description="Polar residues" evidence="2">
    <location>
        <begin position="850"/>
        <end position="859"/>
    </location>
</feature>
<evidence type="ECO:0000256" key="2">
    <source>
        <dbReference type="SAM" id="MobiDB-lite"/>
    </source>
</evidence>
<evidence type="ECO:0000313" key="4">
    <source>
        <dbReference type="EMBL" id="KFG39195.1"/>
    </source>
</evidence>
<dbReference type="AlphaFoldDB" id="A0A086K477"/>
<dbReference type="SMART" id="SM01180">
    <property type="entry name" value="DWNN"/>
    <property type="match status" value="1"/>
</dbReference>
<accession>A0A086K477</accession>
<feature type="region of interest" description="Disordered" evidence="2">
    <location>
        <begin position="785"/>
        <end position="859"/>
    </location>
</feature>
<evidence type="ECO:0000256" key="1">
    <source>
        <dbReference type="PROSITE-ProRule" id="PRU00175"/>
    </source>
</evidence>
<dbReference type="Gene3D" id="3.30.40.10">
    <property type="entry name" value="Zinc/RING finger domain, C3HC4 (zinc finger)"/>
    <property type="match status" value="1"/>
</dbReference>
<feature type="compositionally biased region" description="Low complexity" evidence="2">
    <location>
        <begin position="380"/>
        <end position="391"/>
    </location>
</feature>
<feature type="compositionally biased region" description="Low complexity" evidence="2">
    <location>
        <begin position="602"/>
        <end position="618"/>
    </location>
</feature>
<feature type="compositionally biased region" description="Low complexity" evidence="2">
    <location>
        <begin position="358"/>
        <end position="368"/>
    </location>
</feature>
<feature type="compositionally biased region" description="Polar residues" evidence="2">
    <location>
        <begin position="785"/>
        <end position="813"/>
    </location>
</feature>
<dbReference type="OrthoDB" id="341679at2759"/>
<feature type="compositionally biased region" description="Pro residues" evidence="2">
    <location>
        <begin position="592"/>
        <end position="601"/>
    </location>
</feature>
<dbReference type="PROSITE" id="PS50089">
    <property type="entry name" value="ZF_RING_2"/>
    <property type="match status" value="1"/>
</dbReference>
<feature type="region of interest" description="Disordered" evidence="2">
    <location>
        <begin position="554"/>
        <end position="651"/>
    </location>
</feature>